<dbReference type="EMBL" id="BCMY01000007">
    <property type="protein sequence ID" value="GAQ42139.1"/>
    <property type="molecule type" value="Genomic_DNA"/>
</dbReference>
<accession>A0A100IJ26</accession>
<dbReference type="OMA" id="RNIYARY"/>
<evidence type="ECO:0000313" key="2">
    <source>
        <dbReference type="Proteomes" id="UP000068243"/>
    </source>
</evidence>
<sequence length="197" mass="22723">MLTIGRIVFNLLMALKNEVPLLPAVQRALAIPEILNHIFECLYHYRPATRSWGGRSLLSCALVNKLWFSEAIRWLWQNPRPLLHRDGSQDDVLDVLGNIPEARRNIYARYIKRATLIDFHRKPDGLDSVQFPSLRCVHIMRTIDLSDFEEIKFQNNCVRSIRYCTPCPSDIETEEHATASFEKLLTPLLVGISIALR</sequence>
<dbReference type="OrthoDB" id="2305901at2759"/>
<organism evidence="1 2">
    <name type="scientific">Aspergillus niger</name>
    <dbReference type="NCBI Taxonomy" id="5061"/>
    <lineage>
        <taxon>Eukaryota</taxon>
        <taxon>Fungi</taxon>
        <taxon>Dikarya</taxon>
        <taxon>Ascomycota</taxon>
        <taxon>Pezizomycotina</taxon>
        <taxon>Eurotiomycetes</taxon>
        <taxon>Eurotiomycetidae</taxon>
        <taxon>Eurotiales</taxon>
        <taxon>Aspergillaceae</taxon>
        <taxon>Aspergillus</taxon>
        <taxon>Aspergillus subgen. Circumdati</taxon>
    </lineage>
</organism>
<evidence type="ECO:0008006" key="3">
    <source>
        <dbReference type="Google" id="ProtNLM"/>
    </source>
</evidence>
<gene>
    <name evidence="1" type="ORF">ABL_04800</name>
</gene>
<evidence type="ECO:0000313" key="1">
    <source>
        <dbReference type="EMBL" id="GAQ42139.1"/>
    </source>
</evidence>
<dbReference type="AlphaFoldDB" id="A0A100IJ26"/>
<reference evidence="2" key="1">
    <citation type="journal article" date="2016" name="Genome Announc.">
        <title>Draft genome sequence of Aspergillus niger strain An76.</title>
        <authorList>
            <person name="Gong W."/>
            <person name="Cheng Z."/>
            <person name="Zhang H."/>
            <person name="Liu L."/>
            <person name="Gao P."/>
            <person name="Wang L."/>
        </authorList>
    </citation>
    <scope>NUCLEOTIDE SEQUENCE [LARGE SCALE GENOMIC DNA]</scope>
    <source>
        <strain evidence="2">An76</strain>
    </source>
</reference>
<protein>
    <recommendedName>
        <fullName evidence="3">F-box domain-containing protein</fullName>
    </recommendedName>
</protein>
<comment type="caution">
    <text evidence="1">The sequence shown here is derived from an EMBL/GenBank/DDBJ whole genome shotgun (WGS) entry which is preliminary data.</text>
</comment>
<proteinExistence type="predicted"/>
<name>A0A100IJ26_ASPNG</name>
<dbReference type="Proteomes" id="UP000068243">
    <property type="component" value="Unassembled WGS sequence"/>
</dbReference>